<dbReference type="Proteomes" id="UP001247620">
    <property type="component" value="Unassembled WGS sequence"/>
</dbReference>
<proteinExistence type="predicted"/>
<reference evidence="1 2" key="1">
    <citation type="submission" date="2023-07" db="EMBL/GenBank/DDBJ databases">
        <title>Sorghum-associated microbial communities from plants grown in Nebraska, USA.</title>
        <authorList>
            <person name="Schachtman D."/>
        </authorList>
    </citation>
    <scope>NUCLEOTIDE SEQUENCE [LARGE SCALE GENOMIC DNA]</scope>
    <source>
        <strain evidence="1 2">3262</strain>
    </source>
</reference>
<dbReference type="RefSeq" id="WP_310101005.1">
    <property type="nucleotide sequence ID" value="NZ_JAVDUU010000004.1"/>
</dbReference>
<evidence type="ECO:0000313" key="1">
    <source>
        <dbReference type="EMBL" id="MDR6944567.1"/>
    </source>
</evidence>
<gene>
    <name evidence="1" type="ORF">J2W55_004427</name>
</gene>
<sequence length="73" mass="8735">MTADIEDGPRIASINPKQVTTNHGHCRYCGNTNLTRIPRGRFVRRFLFWLPLKKYVCYRCHHKTYRWGNRQKG</sequence>
<accession>A0ABU1TGT1</accession>
<dbReference type="EMBL" id="JAVDUU010000004">
    <property type="protein sequence ID" value="MDR6944567.1"/>
    <property type="molecule type" value="Genomic_DNA"/>
</dbReference>
<comment type="caution">
    <text evidence="1">The sequence shown here is derived from an EMBL/GenBank/DDBJ whole genome shotgun (WGS) entry which is preliminary data.</text>
</comment>
<dbReference type="SUPFAM" id="SSF48695">
    <property type="entry name" value="Multiheme cytochromes"/>
    <property type="match status" value="1"/>
</dbReference>
<evidence type="ECO:0000313" key="2">
    <source>
        <dbReference type="Proteomes" id="UP001247620"/>
    </source>
</evidence>
<protein>
    <submittedName>
        <fullName evidence="1">Uncharacterized protein</fullName>
    </submittedName>
</protein>
<name>A0ABU1TGT1_9SPHI</name>
<dbReference type="InterPro" id="IPR036280">
    <property type="entry name" value="Multihaem_cyt_sf"/>
</dbReference>
<keyword evidence="2" id="KW-1185">Reference proteome</keyword>
<organism evidence="1 2">
    <name type="scientific">Mucilaginibacter pocheonensis</name>
    <dbReference type="NCBI Taxonomy" id="398050"/>
    <lineage>
        <taxon>Bacteria</taxon>
        <taxon>Pseudomonadati</taxon>
        <taxon>Bacteroidota</taxon>
        <taxon>Sphingobacteriia</taxon>
        <taxon>Sphingobacteriales</taxon>
        <taxon>Sphingobacteriaceae</taxon>
        <taxon>Mucilaginibacter</taxon>
    </lineage>
</organism>